<feature type="coiled-coil region" evidence="1">
    <location>
        <begin position="45"/>
        <end position="72"/>
    </location>
</feature>
<comment type="caution">
    <text evidence="2">The sequence shown here is derived from an EMBL/GenBank/DDBJ whole genome shotgun (WGS) entry which is preliminary data.</text>
</comment>
<name>A0A327K3I4_9BRAD</name>
<evidence type="ECO:0000313" key="3">
    <source>
        <dbReference type="Proteomes" id="UP000438991"/>
    </source>
</evidence>
<dbReference type="RefSeq" id="WP_111385542.1">
    <property type="nucleotide sequence ID" value="NZ_NPEW01000107.1"/>
</dbReference>
<accession>A0A327K3I4</accession>
<dbReference type="AlphaFoldDB" id="A0A327K3I4"/>
<organism evidence="2 3">
    <name type="scientific">Rhodoplanes serenus</name>
    <dbReference type="NCBI Taxonomy" id="200615"/>
    <lineage>
        <taxon>Bacteria</taxon>
        <taxon>Pseudomonadati</taxon>
        <taxon>Pseudomonadota</taxon>
        <taxon>Alphaproteobacteria</taxon>
        <taxon>Hyphomicrobiales</taxon>
        <taxon>Nitrobacteraceae</taxon>
        <taxon>Rhodoplanes</taxon>
    </lineage>
</organism>
<keyword evidence="1" id="KW-0175">Coiled coil</keyword>
<proteinExistence type="predicted"/>
<dbReference type="Proteomes" id="UP000438991">
    <property type="component" value="Unassembled WGS sequence"/>
</dbReference>
<reference evidence="2 3" key="1">
    <citation type="submission" date="2019-11" db="EMBL/GenBank/DDBJ databases">
        <title>Whole-genome sequence of Rhodoplanes serenus DSM 18633, type strain.</title>
        <authorList>
            <person name="Kyndt J.A."/>
            <person name="Meyer T.E."/>
        </authorList>
    </citation>
    <scope>NUCLEOTIDE SEQUENCE [LARGE SCALE GENOMIC DNA]</scope>
    <source>
        <strain evidence="2 3">DSM 18633</strain>
    </source>
</reference>
<protein>
    <submittedName>
        <fullName evidence="2">Uncharacterized protein</fullName>
    </submittedName>
</protein>
<evidence type="ECO:0000256" key="1">
    <source>
        <dbReference type="SAM" id="Coils"/>
    </source>
</evidence>
<sequence>MTDYVTRTEFEQLATRVDIVEREVDGEKMVTRHVLTETRRNSDDLAAIKTRLDRVELKLDDLGRKVEEIAGELNGKVTSIDGKLSGLVATLPGLIADTMREVLKERDGR</sequence>
<gene>
    <name evidence="2" type="ORF">GJ689_17120</name>
</gene>
<dbReference type="EMBL" id="WNKV01000013">
    <property type="protein sequence ID" value="MTW17931.1"/>
    <property type="molecule type" value="Genomic_DNA"/>
</dbReference>
<evidence type="ECO:0000313" key="2">
    <source>
        <dbReference type="EMBL" id="MTW17931.1"/>
    </source>
</evidence>